<dbReference type="Pfam" id="PF00583">
    <property type="entry name" value="Acetyltransf_1"/>
    <property type="match status" value="1"/>
</dbReference>
<evidence type="ECO:0000259" key="3">
    <source>
        <dbReference type="PROSITE" id="PS51186"/>
    </source>
</evidence>
<dbReference type="Proteomes" id="UP001161325">
    <property type="component" value="Unassembled WGS sequence"/>
</dbReference>
<dbReference type="EMBL" id="BRXS01000010">
    <property type="protein sequence ID" value="GLC28462.1"/>
    <property type="molecule type" value="Genomic_DNA"/>
</dbReference>
<evidence type="ECO:0000313" key="4">
    <source>
        <dbReference type="EMBL" id="GLC28462.1"/>
    </source>
</evidence>
<dbReference type="GO" id="GO:0016747">
    <property type="term" value="F:acyltransferase activity, transferring groups other than amino-acyl groups"/>
    <property type="evidence" value="ECO:0007669"/>
    <property type="project" value="InterPro"/>
</dbReference>
<dbReference type="Gene3D" id="3.40.630.30">
    <property type="match status" value="1"/>
</dbReference>
<evidence type="ECO:0000256" key="1">
    <source>
        <dbReference type="ARBA" id="ARBA00022679"/>
    </source>
</evidence>
<dbReference type="PANTHER" id="PTHR43877">
    <property type="entry name" value="AMINOALKYLPHOSPHONATE N-ACETYLTRANSFERASE-RELATED-RELATED"/>
    <property type="match status" value="1"/>
</dbReference>
<keyword evidence="5" id="KW-1185">Reference proteome</keyword>
<reference evidence="4" key="1">
    <citation type="submission" date="2022-08" db="EMBL/GenBank/DDBJ databases">
        <title>Draft genome sequencing of Roseisolibacter agri AW1220.</title>
        <authorList>
            <person name="Tobiishi Y."/>
            <person name="Tonouchi A."/>
        </authorList>
    </citation>
    <scope>NUCLEOTIDE SEQUENCE</scope>
    <source>
        <strain evidence="4">AW1220</strain>
    </source>
</reference>
<accession>A0AA37QBU7</accession>
<gene>
    <name evidence="4" type="ORF">rosag_49750</name>
</gene>
<evidence type="ECO:0000256" key="2">
    <source>
        <dbReference type="ARBA" id="ARBA00023315"/>
    </source>
</evidence>
<evidence type="ECO:0000313" key="5">
    <source>
        <dbReference type="Proteomes" id="UP001161325"/>
    </source>
</evidence>
<dbReference type="PROSITE" id="PS51186">
    <property type="entry name" value="GNAT"/>
    <property type="match status" value="1"/>
</dbReference>
<dbReference type="InterPro" id="IPR050832">
    <property type="entry name" value="Bact_Acetyltransf"/>
</dbReference>
<sequence>MTVRRATPDDLEVVLAMRLALLRAHAGNVVYGRLRADAPERARRLFAEQLASPHEATWLAVDAAGGALGILRCMEGRGSPLLDPPRYGYVASVWVAPEARRTGILHLLMAAAEAWTRERGLDELRLHAAADNATATAAWQAMGFTVAEQLFVRRLPAD</sequence>
<dbReference type="InterPro" id="IPR016181">
    <property type="entry name" value="Acyl_CoA_acyltransferase"/>
</dbReference>
<dbReference type="SUPFAM" id="SSF55729">
    <property type="entry name" value="Acyl-CoA N-acyltransferases (Nat)"/>
    <property type="match status" value="1"/>
</dbReference>
<comment type="caution">
    <text evidence="4">The sequence shown here is derived from an EMBL/GenBank/DDBJ whole genome shotgun (WGS) entry which is preliminary data.</text>
</comment>
<dbReference type="InterPro" id="IPR000182">
    <property type="entry name" value="GNAT_dom"/>
</dbReference>
<proteinExistence type="predicted"/>
<protein>
    <recommendedName>
        <fullName evidence="3">N-acetyltransferase domain-containing protein</fullName>
    </recommendedName>
</protein>
<organism evidence="4 5">
    <name type="scientific">Roseisolibacter agri</name>
    <dbReference type="NCBI Taxonomy" id="2014610"/>
    <lineage>
        <taxon>Bacteria</taxon>
        <taxon>Pseudomonadati</taxon>
        <taxon>Gemmatimonadota</taxon>
        <taxon>Gemmatimonadia</taxon>
        <taxon>Gemmatimonadales</taxon>
        <taxon>Gemmatimonadaceae</taxon>
        <taxon>Roseisolibacter</taxon>
    </lineage>
</organism>
<keyword evidence="1" id="KW-0808">Transferase</keyword>
<dbReference type="AlphaFoldDB" id="A0AA37QBU7"/>
<name>A0AA37QBU7_9BACT</name>
<dbReference type="CDD" id="cd04301">
    <property type="entry name" value="NAT_SF"/>
    <property type="match status" value="1"/>
</dbReference>
<keyword evidence="2" id="KW-0012">Acyltransferase</keyword>
<feature type="domain" description="N-acetyltransferase" evidence="3">
    <location>
        <begin position="1"/>
        <end position="158"/>
    </location>
</feature>